<dbReference type="Pfam" id="PF00497">
    <property type="entry name" value="SBP_bac_3"/>
    <property type="match status" value="1"/>
</dbReference>
<evidence type="ECO:0000256" key="5">
    <source>
        <dbReference type="SAM" id="SignalP"/>
    </source>
</evidence>
<dbReference type="FunFam" id="3.40.190.10:FF:000806">
    <property type="entry name" value="Polar amino acid uptake family ABC transporter, periplasmic substrate-binding protein"/>
    <property type="match status" value="1"/>
</dbReference>
<evidence type="ECO:0000256" key="2">
    <source>
        <dbReference type="ARBA" id="ARBA00010333"/>
    </source>
</evidence>
<feature type="domain" description="Solute-binding protein family 3/N-terminal" evidence="6">
    <location>
        <begin position="59"/>
        <end position="294"/>
    </location>
</feature>
<reference evidence="7 8" key="1">
    <citation type="journal article" date="2015" name="Stand. Genomic Sci.">
        <title>Genomic Encyclopedia of Bacterial and Archaeal Type Strains, Phase III: the genomes of soil and plant-associated and newly described type strains.</title>
        <authorList>
            <person name="Whitman W.B."/>
            <person name="Woyke T."/>
            <person name="Klenk H.P."/>
            <person name="Zhou Y."/>
            <person name="Lilburn T.G."/>
            <person name="Beck B.J."/>
            <person name="De Vos P."/>
            <person name="Vandamme P."/>
            <person name="Eisen J.A."/>
            <person name="Garrity G."/>
            <person name="Hugenholtz P."/>
            <person name="Kyrpides N.C."/>
        </authorList>
    </citation>
    <scope>NUCLEOTIDE SEQUENCE [LARGE SCALE GENOMIC DNA]</scope>
    <source>
        <strain evidence="7 8">CGMCC 1.5364</strain>
    </source>
</reference>
<comment type="caution">
    <text evidence="7">The sequence shown here is derived from an EMBL/GenBank/DDBJ whole genome shotgun (WGS) entry which is preliminary data.</text>
</comment>
<dbReference type="GO" id="GO:0030313">
    <property type="term" value="C:cell envelope"/>
    <property type="evidence" value="ECO:0007669"/>
    <property type="project" value="UniProtKB-SubCell"/>
</dbReference>
<evidence type="ECO:0000313" key="8">
    <source>
        <dbReference type="Proteomes" id="UP000316225"/>
    </source>
</evidence>
<sequence length="303" mass="33257">MMARAHESLRVLAASLAAALVLSGPALAACADTPPEQRLQNTFPTDIGRSLDQIREDGWIEVALYEDFAPWSWEQDGKIQGIDVDIARLIADDLGVELRPRLVQASETLDADLLNYVYRGAVVGGHVSNLFMHAPYDVEYACRFDQVVFTGIYAEEHLAIAYSAKAYPEKPPVPAVFRYDPVAVENDSISDFYLTGLSQGATNDKIHRLPNIQAAMEALAAGEVMAVMAPRSQIDPLLTEGIEVHEPPFVGLAKSKWPLAIALSFQHRPLGYEVDDIIDAAIADGRIPAIFEAHKVTFHPPER</sequence>
<dbReference type="InterPro" id="IPR001638">
    <property type="entry name" value="Solute-binding_3/MltF_N"/>
</dbReference>
<dbReference type="OrthoDB" id="6192933at2"/>
<evidence type="ECO:0000256" key="1">
    <source>
        <dbReference type="ARBA" id="ARBA00004196"/>
    </source>
</evidence>
<name>A0A562NH27_9RHOB</name>
<dbReference type="PANTHER" id="PTHR35936:SF17">
    <property type="entry name" value="ARGININE-BINDING EXTRACELLULAR PROTEIN ARTP"/>
    <property type="match status" value="1"/>
</dbReference>
<proteinExistence type="inferred from homology"/>
<feature type="chain" id="PRO_5021711632" evidence="5">
    <location>
        <begin position="29"/>
        <end position="303"/>
    </location>
</feature>
<dbReference type="PROSITE" id="PS01039">
    <property type="entry name" value="SBP_BACTERIAL_3"/>
    <property type="match status" value="1"/>
</dbReference>
<dbReference type="SUPFAM" id="SSF53850">
    <property type="entry name" value="Periplasmic binding protein-like II"/>
    <property type="match status" value="1"/>
</dbReference>
<feature type="signal peptide" evidence="5">
    <location>
        <begin position="1"/>
        <end position="28"/>
    </location>
</feature>
<dbReference type="PROSITE" id="PS51257">
    <property type="entry name" value="PROKAR_LIPOPROTEIN"/>
    <property type="match status" value="1"/>
</dbReference>
<dbReference type="SMART" id="SM00062">
    <property type="entry name" value="PBPb"/>
    <property type="match status" value="1"/>
</dbReference>
<dbReference type="AlphaFoldDB" id="A0A562NH27"/>
<protein>
    <submittedName>
        <fullName evidence="7">ABC-type amino acid transport substrate-binding protein</fullName>
    </submittedName>
</protein>
<dbReference type="Proteomes" id="UP000316225">
    <property type="component" value="Unassembled WGS sequence"/>
</dbReference>
<evidence type="ECO:0000313" key="7">
    <source>
        <dbReference type="EMBL" id="TWI31509.1"/>
    </source>
</evidence>
<comment type="subcellular location">
    <subcellularLocation>
        <location evidence="1">Cell envelope</location>
    </subcellularLocation>
</comment>
<evidence type="ECO:0000256" key="3">
    <source>
        <dbReference type="ARBA" id="ARBA00022729"/>
    </source>
</evidence>
<dbReference type="InterPro" id="IPR018313">
    <property type="entry name" value="SBP_3_CS"/>
</dbReference>
<gene>
    <name evidence="7" type="ORF">IQ24_02961</name>
</gene>
<accession>A0A562NH27</accession>
<keyword evidence="8" id="KW-1185">Reference proteome</keyword>
<keyword evidence="3 5" id="KW-0732">Signal</keyword>
<dbReference type="PANTHER" id="PTHR35936">
    <property type="entry name" value="MEMBRANE-BOUND LYTIC MUREIN TRANSGLYCOSYLASE F"/>
    <property type="match status" value="1"/>
</dbReference>
<dbReference type="EMBL" id="VLKU01000009">
    <property type="protein sequence ID" value="TWI31509.1"/>
    <property type="molecule type" value="Genomic_DNA"/>
</dbReference>
<comment type="similarity">
    <text evidence="2 4">Belongs to the bacterial solute-binding protein 3 family.</text>
</comment>
<evidence type="ECO:0000256" key="4">
    <source>
        <dbReference type="RuleBase" id="RU003744"/>
    </source>
</evidence>
<dbReference type="Gene3D" id="3.40.190.10">
    <property type="entry name" value="Periplasmic binding protein-like II"/>
    <property type="match status" value="3"/>
</dbReference>
<evidence type="ECO:0000259" key="6">
    <source>
        <dbReference type="SMART" id="SM00062"/>
    </source>
</evidence>
<organism evidence="7 8">
    <name type="scientific">Paracoccus sulfuroxidans</name>
    <dbReference type="NCBI Taxonomy" id="384678"/>
    <lineage>
        <taxon>Bacteria</taxon>
        <taxon>Pseudomonadati</taxon>
        <taxon>Pseudomonadota</taxon>
        <taxon>Alphaproteobacteria</taxon>
        <taxon>Rhodobacterales</taxon>
        <taxon>Paracoccaceae</taxon>
        <taxon>Paracoccus</taxon>
    </lineage>
</organism>